<reference evidence="2 3" key="1">
    <citation type="submission" date="2020-08" db="EMBL/GenBank/DDBJ databases">
        <title>Functional genomics of gut bacteria from endangered species of beetles.</title>
        <authorList>
            <person name="Carlos-Shanley C."/>
        </authorList>
    </citation>
    <scope>NUCLEOTIDE SEQUENCE [LARGE SCALE GENOMIC DNA]</scope>
    <source>
        <strain evidence="2 3">S00124</strain>
    </source>
</reference>
<dbReference type="Pfam" id="PF11306">
    <property type="entry name" value="DUF3108"/>
    <property type="match status" value="1"/>
</dbReference>
<evidence type="ECO:0000313" key="3">
    <source>
        <dbReference type="Proteomes" id="UP000562492"/>
    </source>
</evidence>
<feature type="compositionally biased region" description="Pro residues" evidence="1">
    <location>
        <begin position="71"/>
        <end position="93"/>
    </location>
</feature>
<dbReference type="RefSeq" id="WP_184704198.1">
    <property type="nucleotide sequence ID" value="NZ_JACHKZ010000001.1"/>
</dbReference>
<protein>
    <recommendedName>
        <fullName evidence="4">DUF3108 domain-containing protein</fullName>
    </recommendedName>
</protein>
<feature type="compositionally biased region" description="Low complexity" evidence="1">
    <location>
        <begin position="110"/>
        <end position="152"/>
    </location>
</feature>
<dbReference type="EMBL" id="JACHKZ010000001">
    <property type="protein sequence ID" value="MBB6576074.1"/>
    <property type="molecule type" value="Genomic_DNA"/>
</dbReference>
<keyword evidence="3" id="KW-1185">Reference proteome</keyword>
<proteinExistence type="predicted"/>
<sequence length="410" mass="43148">MRQRPLILLTSAVLAAHVALLAGPGMQEIWRTARITGSSPQELRFETRQITPEPPAPPAPEAPRIKAAPAAPKPAKPRPPPPKAQPQKAPPEQAPESLAVIGPTPPAPKPRTTALDGLLSGDGPGDSTPAAQSDTAATASDAQDSSDAGQPATTAGGENSGTGDGQAPADAKSSEEPPAPIGIGSPGYNGPMPPVRVPPSAHLEFEAKGSAKGFQYSAKAQLSFKTDGLTYQARQEVSAFLVGSRSQTSTGRITPHGLSPQRFGDKARSERAAHLDVDKGQITYSGNDEPQAASAGVQDRLSIFLQLASMIAAGPERYPPGTLIHINVTSARTTDVWTFTVDGPDTLELPAGTRQTIRLTRQPRKRYDQVAHLWIDPAMQYLPVRIRISQANGDFADLQLQSATVEKASQ</sequence>
<feature type="compositionally biased region" description="Pro residues" evidence="1">
    <location>
        <begin position="52"/>
        <end position="61"/>
    </location>
</feature>
<feature type="region of interest" description="Disordered" evidence="1">
    <location>
        <begin position="49"/>
        <end position="197"/>
    </location>
</feature>
<dbReference type="InterPro" id="IPR021457">
    <property type="entry name" value="DUF3108"/>
</dbReference>
<dbReference type="Proteomes" id="UP000562492">
    <property type="component" value="Unassembled WGS sequence"/>
</dbReference>
<evidence type="ECO:0000256" key="1">
    <source>
        <dbReference type="SAM" id="MobiDB-lite"/>
    </source>
</evidence>
<evidence type="ECO:0000313" key="2">
    <source>
        <dbReference type="EMBL" id="MBB6576074.1"/>
    </source>
</evidence>
<organism evidence="2 3">
    <name type="scientific">Comamonas odontotermitis</name>
    <dbReference type="NCBI Taxonomy" id="379895"/>
    <lineage>
        <taxon>Bacteria</taxon>
        <taxon>Pseudomonadati</taxon>
        <taxon>Pseudomonadota</taxon>
        <taxon>Betaproteobacteria</taxon>
        <taxon>Burkholderiales</taxon>
        <taxon>Comamonadaceae</taxon>
        <taxon>Comamonas</taxon>
    </lineage>
</organism>
<accession>A0ABR6RAC3</accession>
<name>A0ABR6RAC3_9BURK</name>
<evidence type="ECO:0008006" key="4">
    <source>
        <dbReference type="Google" id="ProtNLM"/>
    </source>
</evidence>
<comment type="caution">
    <text evidence="2">The sequence shown here is derived from an EMBL/GenBank/DDBJ whole genome shotgun (WGS) entry which is preliminary data.</text>
</comment>
<gene>
    <name evidence="2" type="ORF">HNP33_000122</name>
</gene>